<dbReference type="FunFam" id="2.40.10.240:FF:000002">
    <property type="entry name" value="S-adenosylmethionine:tRNA ribosyltransferase-isomerase"/>
    <property type="match status" value="1"/>
</dbReference>
<evidence type="ECO:0000256" key="1">
    <source>
        <dbReference type="ARBA" id="ARBA00004496"/>
    </source>
</evidence>
<evidence type="ECO:0000256" key="7">
    <source>
        <dbReference type="ARBA" id="ARBA00022785"/>
    </source>
</evidence>
<evidence type="ECO:0000256" key="11">
    <source>
        <dbReference type="ARBA" id="ARBA00069325"/>
    </source>
</evidence>
<evidence type="ECO:0000313" key="15">
    <source>
        <dbReference type="Proteomes" id="UP000262583"/>
    </source>
</evidence>
<comment type="pathway">
    <text evidence="2 13">tRNA modification; tRNA-queuosine biosynthesis.</text>
</comment>
<comment type="catalytic activity">
    <reaction evidence="8 13">
        <text>7-aminomethyl-7-carbaguanosine(34) in tRNA + S-adenosyl-L-methionine = epoxyqueuosine(34) in tRNA + adenine + L-methionine + 2 H(+)</text>
        <dbReference type="Rhea" id="RHEA:32155"/>
        <dbReference type="Rhea" id="RHEA-COMP:10342"/>
        <dbReference type="Rhea" id="RHEA-COMP:18582"/>
        <dbReference type="ChEBI" id="CHEBI:15378"/>
        <dbReference type="ChEBI" id="CHEBI:16708"/>
        <dbReference type="ChEBI" id="CHEBI:57844"/>
        <dbReference type="ChEBI" id="CHEBI:59789"/>
        <dbReference type="ChEBI" id="CHEBI:82833"/>
        <dbReference type="ChEBI" id="CHEBI:194443"/>
        <dbReference type="EC" id="2.4.99.17"/>
    </reaction>
</comment>
<evidence type="ECO:0000256" key="2">
    <source>
        <dbReference type="ARBA" id="ARBA00004691"/>
    </source>
</evidence>
<dbReference type="GO" id="GO:0008616">
    <property type="term" value="P:tRNA queuosine(34) biosynthetic process"/>
    <property type="evidence" value="ECO:0007669"/>
    <property type="project" value="UniProtKB-UniRule"/>
</dbReference>
<dbReference type="NCBIfam" id="TIGR00113">
    <property type="entry name" value="queA"/>
    <property type="match status" value="1"/>
</dbReference>
<dbReference type="GO" id="GO:0005737">
    <property type="term" value="C:cytoplasm"/>
    <property type="evidence" value="ECO:0007669"/>
    <property type="project" value="UniProtKB-SubCell"/>
</dbReference>
<dbReference type="GO" id="GO:0051075">
    <property type="term" value="F:S-adenosylmethionine:tRNA ribosyltransferase-isomerase activity"/>
    <property type="evidence" value="ECO:0007669"/>
    <property type="project" value="UniProtKB-EC"/>
</dbReference>
<dbReference type="PANTHER" id="PTHR30307">
    <property type="entry name" value="S-ADENOSYLMETHIONINE:TRNA RIBOSYLTRANSFERASE-ISOMERASE"/>
    <property type="match status" value="1"/>
</dbReference>
<keyword evidence="7 13" id="KW-0671">Queuosine biosynthesis</keyword>
<evidence type="ECO:0000256" key="6">
    <source>
        <dbReference type="ARBA" id="ARBA00022691"/>
    </source>
</evidence>
<evidence type="ECO:0000256" key="4">
    <source>
        <dbReference type="ARBA" id="ARBA00022490"/>
    </source>
</evidence>
<dbReference type="Gene3D" id="3.40.1780.10">
    <property type="entry name" value="QueA-like"/>
    <property type="match status" value="1"/>
</dbReference>
<dbReference type="Proteomes" id="UP000262583">
    <property type="component" value="Chromosome"/>
</dbReference>
<dbReference type="SUPFAM" id="SSF111337">
    <property type="entry name" value="QueA-like"/>
    <property type="match status" value="1"/>
</dbReference>
<keyword evidence="14" id="KW-0413">Isomerase</keyword>
<dbReference type="InterPro" id="IPR003699">
    <property type="entry name" value="QueA"/>
</dbReference>
<dbReference type="FunFam" id="3.40.1780.10:FF:000001">
    <property type="entry name" value="S-adenosylmethionine:tRNA ribosyltransferase-isomerase"/>
    <property type="match status" value="1"/>
</dbReference>
<dbReference type="InterPro" id="IPR042119">
    <property type="entry name" value="QueA_dom2"/>
</dbReference>
<dbReference type="PANTHER" id="PTHR30307:SF0">
    <property type="entry name" value="S-ADENOSYLMETHIONINE:TRNA RIBOSYLTRANSFERASE-ISOMERASE"/>
    <property type="match status" value="1"/>
</dbReference>
<dbReference type="Gene3D" id="2.40.10.240">
    <property type="entry name" value="QueA-like"/>
    <property type="match status" value="1"/>
</dbReference>
<dbReference type="InterPro" id="IPR036100">
    <property type="entry name" value="QueA_sf"/>
</dbReference>
<dbReference type="KEGG" id="schv:BRCON_1597"/>
<comment type="subcellular location">
    <subcellularLocation>
        <location evidence="1 13">Cytoplasm</location>
    </subcellularLocation>
</comment>
<evidence type="ECO:0000256" key="9">
    <source>
        <dbReference type="ARBA" id="ARBA00061210"/>
    </source>
</evidence>
<evidence type="ECO:0000256" key="8">
    <source>
        <dbReference type="ARBA" id="ARBA00052751"/>
    </source>
</evidence>
<dbReference type="Pfam" id="PF02547">
    <property type="entry name" value="Queuosine_synth"/>
    <property type="match status" value="1"/>
</dbReference>
<dbReference type="UniPathway" id="UPA00392"/>
<comment type="similarity">
    <text evidence="9 13">Belongs to the QueA family.</text>
</comment>
<dbReference type="InterPro" id="IPR042118">
    <property type="entry name" value="QueA_dom1"/>
</dbReference>
<keyword evidence="6 13" id="KW-0949">S-adenosyl-L-methionine</keyword>
<keyword evidence="5 13" id="KW-0808">Transferase</keyword>
<proteinExistence type="inferred from homology"/>
<evidence type="ECO:0000256" key="3">
    <source>
        <dbReference type="ARBA" id="ARBA00011245"/>
    </source>
</evidence>
<dbReference type="NCBIfam" id="NF001140">
    <property type="entry name" value="PRK00147.1"/>
    <property type="match status" value="1"/>
</dbReference>
<dbReference type="AlphaFoldDB" id="A0A2Z4Y5D5"/>
<evidence type="ECO:0000256" key="12">
    <source>
        <dbReference type="ARBA" id="ARBA00076160"/>
    </source>
</evidence>
<sequence length="358" mass="40519">MRTDLFDYHLPKELIAATPAEKRDASRLLVLHRDSQTLEHAVFARLGNYLTSGDLLVINDSRVIRARLHGKRMATGGHVELLLVERHSPASNAGKDTWLVLCRPARKLKPGEMVYFANKRLTARILHYAGEGERIVEFDCPNVLEWLDQIGEVPLPPYIVQRRRELFGPRHEVLPEDVERYQTVYAREPGSVAAPTAGLHFTTELMESLKQQGVRFARVTLHVGPGTFKPVEAEEIEQHRMHVEHYSIPNETVTAIEETRRMGKRVVAVGTTVVRTLEAAADEEGRVQSGDGATDLMIVPGYRFRVIDALITNFHLPRSTLLMLVAAFAGREFVLRAYEEAVAQRYRFYSYGDAMLIL</sequence>
<evidence type="ECO:0000313" key="14">
    <source>
        <dbReference type="EMBL" id="AXA36374.1"/>
    </source>
</evidence>
<name>A0A2Z4Y5D5_SUMC1</name>
<evidence type="ECO:0000256" key="5">
    <source>
        <dbReference type="ARBA" id="ARBA00022679"/>
    </source>
</evidence>
<dbReference type="EC" id="2.4.99.17" evidence="10 13"/>
<comment type="function">
    <text evidence="13">Transfers and isomerizes the ribose moiety from AdoMet to the 7-aminomethyl group of 7-deazaguanine (preQ1-tRNA) to give epoxyqueuosine (oQ-tRNA).</text>
</comment>
<gene>
    <name evidence="13" type="primary">queA</name>
    <name evidence="14" type="ORF">BRCON_1597</name>
</gene>
<accession>A0A2Z4Y5D5</accession>
<comment type="subunit">
    <text evidence="3 13">Monomer.</text>
</comment>
<evidence type="ECO:0000256" key="13">
    <source>
        <dbReference type="HAMAP-Rule" id="MF_00113"/>
    </source>
</evidence>
<dbReference type="HAMAP" id="MF_00113">
    <property type="entry name" value="QueA"/>
    <property type="match status" value="1"/>
</dbReference>
<keyword evidence="4 13" id="KW-0963">Cytoplasm</keyword>
<evidence type="ECO:0000256" key="10">
    <source>
        <dbReference type="ARBA" id="ARBA00066503"/>
    </source>
</evidence>
<organism evidence="14 15">
    <name type="scientific">Sumerlaea chitinivorans</name>
    <dbReference type="NCBI Taxonomy" id="2250252"/>
    <lineage>
        <taxon>Bacteria</taxon>
        <taxon>Candidatus Sumerlaeota</taxon>
        <taxon>Candidatus Sumerlaeia</taxon>
        <taxon>Candidatus Sumerlaeales</taxon>
        <taxon>Candidatus Sumerlaeaceae</taxon>
        <taxon>Candidatus Sumerlaea</taxon>
    </lineage>
</organism>
<reference evidence="14 15" key="1">
    <citation type="submission" date="2018-05" db="EMBL/GenBank/DDBJ databases">
        <title>A metagenomic window into the 2 km-deep terrestrial subsurface aquifer revealed taxonomically and functionally diverse microbial community comprising novel uncultured bacterial lineages.</title>
        <authorList>
            <person name="Kadnikov V.V."/>
            <person name="Mardanov A.V."/>
            <person name="Beletsky A.V."/>
            <person name="Banks D."/>
            <person name="Pimenov N.V."/>
            <person name="Frank Y.A."/>
            <person name="Karnachuk O.V."/>
            <person name="Ravin N.V."/>
        </authorList>
    </citation>
    <scope>NUCLEOTIDE SEQUENCE [LARGE SCALE GENOMIC DNA]</scope>
    <source>
        <strain evidence="14">BY</strain>
    </source>
</reference>
<protein>
    <recommendedName>
        <fullName evidence="11 13">S-adenosylmethionine:tRNA ribosyltransferase-isomerase</fullName>
        <ecNumber evidence="10 13">2.4.99.17</ecNumber>
    </recommendedName>
    <alternativeName>
        <fullName evidence="12 13">Queuosine biosynthesis protein QueA</fullName>
    </alternativeName>
</protein>
<dbReference type="EMBL" id="CP030759">
    <property type="protein sequence ID" value="AXA36374.1"/>
    <property type="molecule type" value="Genomic_DNA"/>
</dbReference>